<dbReference type="Proteomes" id="UP000494363">
    <property type="component" value="Unassembled WGS sequence"/>
</dbReference>
<sequence>MAYVPIITAVEVSIVDRLKRGLGKMVAEVATYGGEFDDDELDTVVRRFPAAWVTFGGVKRTDPVSTSRSKWKAEAVFVVMVGARSVRNEQTSRHGGPAQSEVGTNLLVSAVRHLLNEQDMGLPIRNLQPGPVRTLFNTKVRNDAMSVYALEFRTAWVEDTLFLGAFPQGEAEGPLGAVFEQYGGQIDPETPDWKTTLLSYFLKPGTDRPADAADQIEMPQE</sequence>
<protein>
    <recommendedName>
        <fullName evidence="3">Mu-like prophage FluMu protein gp37</fullName>
    </recommendedName>
</protein>
<evidence type="ECO:0000313" key="1">
    <source>
        <dbReference type="EMBL" id="CAB3764119.1"/>
    </source>
</evidence>
<name>A0A6J5ECC5_9BURK</name>
<dbReference type="AlphaFoldDB" id="A0A6J5ECC5"/>
<dbReference type="RefSeq" id="WP_175228902.1">
    <property type="nucleotide sequence ID" value="NZ_CADIKH010000023.1"/>
</dbReference>
<reference evidence="1 2" key="1">
    <citation type="submission" date="2020-04" db="EMBL/GenBank/DDBJ databases">
        <authorList>
            <person name="De Canck E."/>
        </authorList>
    </citation>
    <scope>NUCLEOTIDE SEQUENCE [LARGE SCALE GENOMIC DNA]</scope>
    <source>
        <strain evidence="1 2">LMG 29542</strain>
    </source>
</reference>
<dbReference type="InterPro" id="IPR014972">
    <property type="entry name" value="Phage_Mu_Gp37"/>
</dbReference>
<keyword evidence="2" id="KW-1185">Reference proteome</keyword>
<evidence type="ECO:0000313" key="2">
    <source>
        <dbReference type="Proteomes" id="UP000494363"/>
    </source>
</evidence>
<organism evidence="1 2">
    <name type="scientific">Paraburkholderia humisilvae</name>
    <dbReference type="NCBI Taxonomy" id="627669"/>
    <lineage>
        <taxon>Bacteria</taxon>
        <taxon>Pseudomonadati</taxon>
        <taxon>Pseudomonadota</taxon>
        <taxon>Betaproteobacteria</taxon>
        <taxon>Burkholderiales</taxon>
        <taxon>Burkholderiaceae</taxon>
        <taxon>Paraburkholderia</taxon>
    </lineage>
</organism>
<gene>
    <name evidence="1" type="ORF">LMG29542_04784</name>
</gene>
<proteinExistence type="predicted"/>
<evidence type="ECO:0008006" key="3">
    <source>
        <dbReference type="Google" id="ProtNLM"/>
    </source>
</evidence>
<accession>A0A6J5ECC5</accession>
<dbReference type="Pfam" id="PF08873">
    <property type="entry name" value="Phage_Mu_Gp37"/>
    <property type="match status" value="1"/>
</dbReference>
<dbReference type="EMBL" id="CADIKH010000023">
    <property type="protein sequence ID" value="CAB3764119.1"/>
    <property type="molecule type" value="Genomic_DNA"/>
</dbReference>